<accession>A0A5S9QW31</accession>
<dbReference type="RefSeq" id="WP_159231285.1">
    <property type="nucleotide sequence ID" value="NZ_CACSIP010000021.1"/>
</dbReference>
<evidence type="ECO:0000313" key="1">
    <source>
        <dbReference type="EMBL" id="CAA0123317.1"/>
    </source>
</evidence>
<evidence type="ECO:0000313" key="2">
    <source>
        <dbReference type="Proteomes" id="UP000430146"/>
    </source>
</evidence>
<dbReference type="EMBL" id="CACSIP010000021">
    <property type="protein sequence ID" value="CAA0123317.1"/>
    <property type="molecule type" value="Genomic_DNA"/>
</dbReference>
<organism evidence="1 2">
    <name type="scientific">Mycolicibacterium vanbaalenii</name>
    <name type="common">Mycobacterium vanbaalenii</name>
    <dbReference type="NCBI Taxonomy" id="110539"/>
    <lineage>
        <taxon>Bacteria</taxon>
        <taxon>Bacillati</taxon>
        <taxon>Actinomycetota</taxon>
        <taxon>Actinomycetes</taxon>
        <taxon>Mycobacteriales</taxon>
        <taxon>Mycobacteriaceae</taxon>
        <taxon>Mycolicibacterium</taxon>
    </lineage>
</organism>
<keyword evidence="2" id="KW-1185">Reference proteome</keyword>
<dbReference type="AlphaFoldDB" id="A0A5S9QW31"/>
<proteinExistence type="predicted"/>
<sequence length="113" mass="11585">MPAVTKPFTLQPAEAQAANASAPTMVAETVAQAPAGAASSSAAATCVARPMWAPLAETVAEDEVTRQALNAGGGRRIAGIYQRKTEYVTTMVTIDQENRQALTLIPSGGTVGI</sequence>
<dbReference type="Proteomes" id="UP000430146">
    <property type="component" value="Unassembled WGS sequence"/>
</dbReference>
<reference evidence="1 2" key="1">
    <citation type="submission" date="2019-11" db="EMBL/GenBank/DDBJ databases">
        <authorList>
            <person name="Holert J."/>
        </authorList>
    </citation>
    <scope>NUCLEOTIDE SEQUENCE [LARGE SCALE GENOMIC DNA]</scope>
    <source>
        <strain evidence="1">BC8_1</strain>
    </source>
</reference>
<gene>
    <name evidence="1" type="ORF">AELLOGFF_04609</name>
</gene>
<protein>
    <submittedName>
        <fullName evidence="1">Uncharacterized protein</fullName>
    </submittedName>
</protein>
<dbReference type="OrthoDB" id="9849804at2"/>
<name>A0A5S9QW31_MYCVN</name>